<dbReference type="Proteomes" id="UP000217083">
    <property type="component" value="Unassembled WGS sequence"/>
</dbReference>
<keyword evidence="6" id="KW-1185">Reference proteome</keyword>
<organism evidence="5 6">
    <name type="scientific">Lottiidibacillus patelloidae</name>
    <dbReference type="NCBI Taxonomy" id="2670334"/>
    <lineage>
        <taxon>Bacteria</taxon>
        <taxon>Bacillati</taxon>
        <taxon>Bacillota</taxon>
        <taxon>Bacilli</taxon>
        <taxon>Bacillales</taxon>
        <taxon>Bacillaceae</taxon>
        <taxon>Lottiidibacillus</taxon>
    </lineage>
</organism>
<dbReference type="PANTHER" id="PTHR43309">
    <property type="entry name" value="5-OXOPROLINASE SUBUNIT C"/>
    <property type="match status" value="1"/>
</dbReference>
<reference evidence="5 6" key="2">
    <citation type="submission" date="2017-09" db="EMBL/GenBank/DDBJ databases">
        <title>Bacillus patelloidae sp. nov., isolated from the intestinal tract of a marine limpet.</title>
        <authorList>
            <person name="Liu R."/>
            <person name="Dong C."/>
            <person name="Shao Z."/>
        </authorList>
    </citation>
    <scope>NUCLEOTIDE SEQUENCE [LARGE SCALE GENOMIC DNA]</scope>
    <source>
        <strain evidence="5 6">SA5d-4</strain>
    </source>
</reference>
<accession>A0A263BXL0</accession>
<evidence type="ECO:0000256" key="2">
    <source>
        <dbReference type="ARBA" id="ARBA00022801"/>
    </source>
</evidence>
<evidence type="ECO:0000313" key="6">
    <source>
        <dbReference type="Proteomes" id="UP000217083"/>
    </source>
</evidence>
<evidence type="ECO:0000259" key="4">
    <source>
        <dbReference type="SMART" id="SM00797"/>
    </source>
</evidence>
<dbReference type="PANTHER" id="PTHR43309:SF5">
    <property type="entry name" value="5-OXOPROLINASE SUBUNIT C"/>
    <property type="match status" value="1"/>
</dbReference>
<dbReference type="GO" id="GO:0016787">
    <property type="term" value="F:hydrolase activity"/>
    <property type="evidence" value="ECO:0007669"/>
    <property type="project" value="UniProtKB-KW"/>
</dbReference>
<keyword evidence="2" id="KW-0378">Hydrolase</keyword>
<gene>
    <name evidence="5" type="ORF">CIB95_01650</name>
</gene>
<evidence type="ECO:0000256" key="1">
    <source>
        <dbReference type="ARBA" id="ARBA00022741"/>
    </source>
</evidence>
<protein>
    <recommendedName>
        <fullName evidence="4">Carboxyltransferase domain-containing protein</fullName>
    </recommendedName>
</protein>
<keyword evidence="3" id="KW-0067">ATP-binding</keyword>
<feature type="domain" description="Carboxyltransferase" evidence="4">
    <location>
        <begin position="24"/>
        <end position="307"/>
    </location>
</feature>
<sequence length="321" mass="35845">MSIEVITPGIYTTVQDLGRTGYQHIGVSPSGAFDTFAHRIANILVGNDESCATLEVTITGPTLKFNSQMNIALTGANLSPKLNGIEIENWRRYLVNEGDILRFAKLKSGCRAYLAVSGGIAGEKWLGSTSTYLQENVGGYKGRLLQKKDVLHVNQSTRTDNEEITKWKVSQQFLNHYYQKTPIRVLKGRHYDQFSEEELKKFMTNRYHVNASSNRMGYRLDGETIHRLVEQELVSEGVSNGTVQIPADGKPIVLMNDRQTIGGYPKIAQVISADLIKLAQYKPGEDLSFRFVSLQEAQNAYLMLEKELNILKAAVKLKGGI</sequence>
<evidence type="ECO:0000256" key="3">
    <source>
        <dbReference type="ARBA" id="ARBA00022840"/>
    </source>
</evidence>
<dbReference type="RefSeq" id="WP_094920958.1">
    <property type="nucleotide sequence ID" value="NZ_NPIA01000001.1"/>
</dbReference>
<evidence type="ECO:0000313" key="5">
    <source>
        <dbReference type="EMBL" id="OZM58302.1"/>
    </source>
</evidence>
<dbReference type="GO" id="GO:0005524">
    <property type="term" value="F:ATP binding"/>
    <property type="evidence" value="ECO:0007669"/>
    <property type="project" value="UniProtKB-KW"/>
</dbReference>
<comment type="caution">
    <text evidence="5">The sequence shown here is derived from an EMBL/GenBank/DDBJ whole genome shotgun (WGS) entry which is preliminary data.</text>
</comment>
<dbReference type="SUPFAM" id="SSF50891">
    <property type="entry name" value="Cyclophilin-like"/>
    <property type="match status" value="1"/>
</dbReference>
<dbReference type="InterPro" id="IPR003778">
    <property type="entry name" value="CT_A_B"/>
</dbReference>
<dbReference type="Gene3D" id="2.40.100.10">
    <property type="entry name" value="Cyclophilin-like"/>
    <property type="match status" value="1"/>
</dbReference>
<dbReference type="SMART" id="SM00797">
    <property type="entry name" value="AHS2"/>
    <property type="match status" value="1"/>
</dbReference>
<name>A0A263BXL0_9BACI</name>
<dbReference type="AlphaFoldDB" id="A0A263BXL0"/>
<dbReference type="InterPro" id="IPR029000">
    <property type="entry name" value="Cyclophilin-like_dom_sf"/>
</dbReference>
<dbReference type="EMBL" id="NPIA01000001">
    <property type="protein sequence ID" value="OZM58302.1"/>
    <property type="molecule type" value="Genomic_DNA"/>
</dbReference>
<dbReference type="Pfam" id="PF02626">
    <property type="entry name" value="CT_A_B"/>
    <property type="match status" value="1"/>
</dbReference>
<proteinExistence type="predicted"/>
<dbReference type="NCBIfam" id="TIGR00724">
    <property type="entry name" value="urea_amlyse_rel"/>
    <property type="match status" value="1"/>
</dbReference>
<dbReference type="InterPro" id="IPR052708">
    <property type="entry name" value="PxpC"/>
</dbReference>
<keyword evidence="1" id="KW-0547">Nucleotide-binding</keyword>
<reference evidence="6" key="1">
    <citation type="submission" date="2017-08" db="EMBL/GenBank/DDBJ databases">
        <authorList>
            <person name="Huang Z."/>
        </authorList>
    </citation>
    <scope>NUCLEOTIDE SEQUENCE [LARGE SCALE GENOMIC DNA]</scope>
    <source>
        <strain evidence="6">SA5d-4</strain>
    </source>
</reference>